<evidence type="ECO:0000259" key="3">
    <source>
        <dbReference type="SMART" id="SM01119"/>
    </source>
</evidence>
<dbReference type="InterPro" id="IPR001608">
    <property type="entry name" value="Ala_racemase_N"/>
</dbReference>
<accession>A0ABN2KNP7</accession>
<dbReference type="InterPro" id="IPR026956">
    <property type="entry name" value="D-ser_dehydrat-like_dom"/>
</dbReference>
<comment type="caution">
    <text evidence="4">The sequence shown here is derived from an EMBL/GenBank/DDBJ whole genome shotgun (WGS) entry which is preliminary data.</text>
</comment>
<evidence type="ECO:0000313" key="4">
    <source>
        <dbReference type="EMBL" id="GAA1761072.1"/>
    </source>
</evidence>
<evidence type="ECO:0000313" key="5">
    <source>
        <dbReference type="Proteomes" id="UP001501204"/>
    </source>
</evidence>
<dbReference type="Proteomes" id="UP001501204">
    <property type="component" value="Unassembled WGS sequence"/>
</dbReference>
<dbReference type="Gene3D" id="3.20.20.10">
    <property type="entry name" value="Alanine racemase"/>
    <property type="match status" value="1"/>
</dbReference>
<dbReference type="Gene3D" id="2.40.37.20">
    <property type="entry name" value="D-serine dehydratase-like domain"/>
    <property type="match status" value="1"/>
</dbReference>
<dbReference type="SUPFAM" id="SSF51419">
    <property type="entry name" value="PLP-binding barrel"/>
    <property type="match status" value="1"/>
</dbReference>
<organism evidence="4 5">
    <name type="scientific">Kocuria aegyptia</name>
    <dbReference type="NCBI Taxonomy" id="330943"/>
    <lineage>
        <taxon>Bacteria</taxon>
        <taxon>Bacillati</taxon>
        <taxon>Actinomycetota</taxon>
        <taxon>Actinomycetes</taxon>
        <taxon>Micrococcales</taxon>
        <taxon>Micrococcaceae</taxon>
        <taxon>Kocuria</taxon>
    </lineage>
</organism>
<proteinExistence type="inferred from homology"/>
<dbReference type="Pfam" id="PF14031">
    <property type="entry name" value="D-ser_dehydrat"/>
    <property type="match status" value="1"/>
</dbReference>
<sequence>MQRIPAEVDTPDVLIDRDVLERNVERMAAAVRERGLQLRPHAKTHKVPEIAALQLAAGAAGLTVATLGEAEVFAAHGAGDLFVAYPLWVGPRQAERLRRLSAAARISVGVDSAEAAAAMGGQLGDAAEDIAVLVEIDSGHHRSGVHPDAAADVARAAARAGLRVEGVFTFPGHSYAPGMPVEAAAQEQQALDRAAGQLEAAGFAVRRRSGGSTPSALLTDSTAATEVRPGVYVFGDAQQLELGRCALEDIALTVAATVVSRHEGGTADGDGVPRRVVLDAGSKVLGSDRPAWATGYGRLMDHPDARITALSEHHATVVWPADAPLPALGERLRVIPNHVCLTMNLVDDVAVVRGGTLLERWTVAARGRNS</sequence>
<keyword evidence="5" id="KW-1185">Reference proteome</keyword>
<protein>
    <submittedName>
        <fullName evidence="4">D-TA family PLP-dependent enzyme</fullName>
    </submittedName>
</protein>
<dbReference type="PANTHER" id="PTHR28004">
    <property type="entry name" value="ZGC:162816-RELATED"/>
    <property type="match status" value="1"/>
</dbReference>
<dbReference type="InterPro" id="IPR029066">
    <property type="entry name" value="PLP-binding_barrel"/>
</dbReference>
<name>A0ABN2KNP7_9MICC</name>
<comment type="similarity">
    <text evidence="1">Belongs to the DSD1 family.</text>
</comment>
<dbReference type="SMART" id="SM01119">
    <property type="entry name" value="D-ser_dehydrat"/>
    <property type="match status" value="1"/>
</dbReference>
<feature type="domain" description="D-serine dehydratase-like" evidence="3">
    <location>
        <begin position="251"/>
        <end position="353"/>
    </location>
</feature>
<keyword evidence="2" id="KW-0456">Lyase</keyword>
<dbReference type="PANTHER" id="PTHR28004:SF2">
    <property type="entry name" value="D-SERINE DEHYDRATASE"/>
    <property type="match status" value="1"/>
</dbReference>
<gene>
    <name evidence="4" type="ORF">GCM10009767_20160</name>
</gene>
<dbReference type="InterPro" id="IPR051466">
    <property type="entry name" value="D-amino_acid_metab_enzyme"/>
</dbReference>
<reference evidence="4 5" key="1">
    <citation type="journal article" date="2019" name="Int. J. Syst. Evol. Microbiol.">
        <title>The Global Catalogue of Microorganisms (GCM) 10K type strain sequencing project: providing services to taxonomists for standard genome sequencing and annotation.</title>
        <authorList>
            <consortium name="The Broad Institute Genomics Platform"/>
            <consortium name="The Broad Institute Genome Sequencing Center for Infectious Disease"/>
            <person name="Wu L."/>
            <person name="Ma J."/>
        </authorList>
    </citation>
    <scope>NUCLEOTIDE SEQUENCE [LARGE SCALE GENOMIC DNA]</scope>
    <source>
        <strain evidence="4 5">JCM 14735</strain>
    </source>
</reference>
<evidence type="ECO:0000256" key="1">
    <source>
        <dbReference type="ARBA" id="ARBA00005323"/>
    </source>
</evidence>
<evidence type="ECO:0000256" key="2">
    <source>
        <dbReference type="ARBA" id="ARBA00023239"/>
    </source>
</evidence>
<dbReference type="RefSeq" id="WP_344122136.1">
    <property type="nucleotide sequence ID" value="NZ_BAAAOA010000020.1"/>
</dbReference>
<dbReference type="EMBL" id="BAAAOA010000020">
    <property type="protein sequence ID" value="GAA1761072.1"/>
    <property type="molecule type" value="Genomic_DNA"/>
</dbReference>
<dbReference type="Pfam" id="PF01168">
    <property type="entry name" value="Ala_racemase_N"/>
    <property type="match status" value="1"/>
</dbReference>
<dbReference type="InterPro" id="IPR042208">
    <property type="entry name" value="D-ser_dehydrat-like_sf"/>
</dbReference>